<evidence type="ECO:0000313" key="8">
    <source>
        <dbReference type="Proteomes" id="UP000176236"/>
    </source>
</evidence>
<keyword evidence="3" id="KW-0175">Coiled coil</keyword>
<dbReference type="InterPro" id="IPR040834">
    <property type="entry name" value="NES_C_h"/>
</dbReference>
<dbReference type="Gene3D" id="3.30.930.30">
    <property type="match status" value="1"/>
</dbReference>
<evidence type="ECO:0000256" key="2">
    <source>
        <dbReference type="ARBA" id="ARBA00022971"/>
    </source>
</evidence>
<evidence type="ECO:0000256" key="4">
    <source>
        <dbReference type="SAM" id="MobiDB-lite"/>
    </source>
</evidence>
<comment type="similarity">
    <text evidence="1">Belongs to the MobA/MobL family.</text>
</comment>
<feature type="region of interest" description="Disordered" evidence="4">
    <location>
        <begin position="660"/>
        <end position="680"/>
    </location>
</feature>
<dbReference type="RefSeq" id="WP_075070720.1">
    <property type="nucleotide sequence ID" value="NZ_CM007354.1"/>
</dbReference>
<evidence type="ECO:0000259" key="6">
    <source>
        <dbReference type="Pfam" id="PF18208"/>
    </source>
</evidence>
<dbReference type="Proteomes" id="UP000176236">
    <property type="component" value="Plasmid pIBB477a"/>
</dbReference>
<evidence type="ECO:0000313" key="7">
    <source>
        <dbReference type="EMBL" id="OEU38485.1"/>
    </source>
</evidence>
<reference evidence="7 8" key="1">
    <citation type="journal article" date="2016" name="Appl. Microbiol. Biotechnol.">
        <title>Adhesion of the genome-sequenced Lactococcus lactis subsp. cremoris IBB477 strain is mediated by specific molecular determinants.</title>
        <authorList>
            <person name="Radziwill-Bienkowska J.M."/>
            <person name="Le D.T."/>
            <person name="Szczesny P."/>
            <person name="Duviau M.P."/>
            <person name="Aleksandrzak-Piekarczyk T."/>
            <person name="Loubiere P."/>
            <person name="Mercier-Bonin M."/>
            <person name="Bardowski J.K."/>
            <person name="Kowalczyk M."/>
        </authorList>
    </citation>
    <scope>NUCLEOTIDE SEQUENCE [LARGE SCALE GENOMIC DNA]</scope>
    <source>
        <strain evidence="7 8">IBB477</strain>
        <plasmid evidence="8">Plasmid pibb477a</plasmid>
    </source>
</reference>
<dbReference type="Pfam" id="PF03389">
    <property type="entry name" value="MobA_MobL"/>
    <property type="match status" value="1"/>
</dbReference>
<evidence type="ECO:0000256" key="3">
    <source>
        <dbReference type="SAM" id="Coils"/>
    </source>
</evidence>
<feature type="domain" description="Nicking enzyme C-terminal middle helical" evidence="6">
    <location>
        <begin position="276"/>
        <end position="383"/>
    </location>
</feature>
<comment type="caution">
    <text evidence="7">The sequence shown here is derived from an EMBL/GenBank/DDBJ whole genome shotgun (WGS) entry which is preliminary data.</text>
</comment>
<sequence>MAIFHMNFSNISAGKGRSAVASASYRSGEKLYSEMENKTYFYDRSVMPESFILLPENAPEWAKDRQKLWNEVEAIDRKVNSRYAKEFNVALPIELSEDEQKELLTEYVQKTFVDKGMVADVAIHRDHDENPHAHVMLTNRPFNADGSWGQKAKKEYILDENGNKTYTANGHARSRKIWLVDWDKVGKVEEWRKAWADHVNSVFQEKKIDERISEKTLEAQGINDIATQHVGVTGNRDGRAEFNELVLENRQHKAELENLDEKINNELKVKQLKNFYSFNEKKVIAELSKELHTFIDLEHLEEKNKMLFNWKNSVLIKQIVGKDVSEELNKVSQQEFSLDNANSLIDKVVDRSIKAMYPTVDSNAFSMPEKRQLIRETESENKVFTGAELDDRLSMIRADSLNRQIVALTKRPFTSLTMLSKQEKYHIDNINNVLAYQGYNYEHIAMSHGKILRNYESEEFSKELDIIQRSLKQINSIEEVRKIVEQQYSVVLGTIFPDSELNKLSLVEKEKTYNAVIYFNPTIKKLTQSELENIVKEPPILFSTKEHNQGLSYLAGRIRLEDINNKHLTRVLKFEGTKKLFIGEAKADKNIDPELLKEATNRNDKQSYKNEFYRDKNMENYQSVTYADTSPAEYMNRLFSGVLISVLYNNENQRKKGLEEVEWDMQRKHREQNKSGGLSR</sequence>
<dbReference type="NCBIfam" id="NF041496">
    <property type="entry name" value="MobQ"/>
    <property type="match status" value="1"/>
</dbReference>
<keyword evidence="2" id="KW-0184">Conjugation</keyword>
<geneLocation type="plasmid" evidence="8">
    <name>pibb477a</name>
</geneLocation>
<accession>A0A1E7G0J7</accession>
<evidence type="ECO:0000256" key="1">
    <source>
        <dbReference type="ARBA" id="ARBA00010873"/>
    </source>
</evidence>
<dbReference type="AlphaFoldDB" id="A0A1E7G0J7"/>
<feature type="coiled-coil region" evidence="3">
    <location>
        <begin position="242"/>
        <end position="273"/>
    </location>
</feature>
<dbReference type="EMBL" id="JMMZ01000036">
    <property type="protein sequence ID" value="OEU38485.1"/>
    <property type="molecule type" value="Genomic_DNA"/>
</dbReference>
<gene>
    <name evidence="7" type="ORF">AJ89_13820</name>
</gene>
<keyword evidence="7" id="KW-0614">Plasmid</keyword>
<dbReference type="Pfam" id="PF18208">
    <property type="entry name" value="NES_C_h"/>
    <property type="match status" value="1"/>
</dbReference>
<proteinExistence type="inferred from homology"/>
<organism evidence="7 8">
    <name type="scientific">Lactococcus cremoris subsp. cremoris IBB477</name>
    <dbReference type="NCBI Taxonomy" id="1449093"/>
    <lineage>
        <taxon>Bacteria</taxon>
        <taxon>Bacillati</taxon>
        <taxon>Bacillota</taxon>
        <taxon>Bacilli</taxon>
        <taxon>Lactobacillales</taxon>
        <taxon>Streptococcaceae</taxon>
        <taxon>Lactococcus</taxon>
        <taxon>Lactococcus cremoris subsp. cremoris</taxon>
    </lineage>
</organism>
<protein>
    <submittedName>
        <fullName evidence="7">Nickase</fullName>
    </submittedName>
</protein>
<evidence type="ECO:0000259" key="5">
    <source>
        <dbReference type="Pfam" id="PF03389"/>
    </source>
</evidence>
<feature type="domain" description="MobA/MobL protein" evidence="5">
    <location>
        <begin position="17"/>
        <end position="234"/>
    </location>
</feature>
<dbReference type="InterPro" id="IPR005053">
    <property type="entry name" value="MobA_MobL"/>
</dbReference>
<name>A0A1E7G0J7_LACLC</name>